<organism evidence="2 3">
    <name type="scientific">Pichia californica</name>
    <dbReference type="NCBI Taxonomy" id="460514"/>
    <lineage>
        <taxon>Eukaryota</taxon>
        <taxon>Fungi</taxon>
        <taxon>Dikarya</taxon>
        <taxon>Ascomycota</taxon>
        <taxon>Saccharomycotina</taxon>
        <taxon>Pichiomycetes</taxon>
        <taxon>Pichiales</taxon>
        <taxon>Pichiaceae</taxon>
        <taxon>Pichia</taxon>
    </lineage>
</organism>
<comment type="caution">
    <text evidence="2">The sequence shown here is derived from an EMBL/GenBank/DDBJ whole genome shotgun (WGS) entry which is preliminary data.</text>
</comment>
<protein>
    <submittedName>
        <fullName evidence="2">Uncharacterized protein</fullName>
    </submittedName>
</protein>
<evidence type="ECO:0000256" key="1">
    <source>
        <dbReference type="ARBA" id="ARBA00008468"/>
    </source>
</evidence>
<name>A0A9P6WP85_9ASCO</name>
<reference evidence="2" key="1">
    <citation type="submission" date="2020-11" db="EMBL/GenBank/DDBJ databases">
        <title>Kefir isolates.</title>
        <authorList>
            <person name="Marcisauskas S."/>
            <person name="Kim Y."/>
            <person name="Blasche S."/>
        </authorList>
    </citation>
    <scope>NUCLEOTIDE SEQUENCE</scope>
    <source>
        <strain evidence="2">Olga-1</strain>
    </source>
</reference>
<dbReference type="OrthoDB" id="244061at2759"/>
<proteinExistence type="inferred from homology"/>
<dbReference type="InterPro" id="IPR019269">
    <property type="entry name" value="BLOC1_su2"/>
</dbReference>
<keyword evidence="3" id="KW-1185">Reference proteome</keyword>
<dbReference type="EMBL" id="PUHW01000019">
    <property type="protein sequence ID" value="KAG0690759.1"/>
    <property type="molecule type" value="Genomic_DNA"/>
</dbReference>
<sequence>MESNNSRTEWKKEKANLKDDPQTSIKVAYECVKKILELDTENVVSDLNVMESINNVSILRFRDLELYCADMKANSEIVKQSEDKLKKSIPMLAEIERKIDELHSIVVEMNEWSKELEVKSKRASSK</sequence>
<dbReference type="Pfam" id="PF10046">
    <property type="entry name" value="BLOC1_2"/>
    <property type="match status" value="1"/>
</dbReference>
<dbReference type="AlphaFoldDB" id="A0A9P6WP85"/>
<dbReference type="Proteomes" id="UP000697127">
    <property type="component" value="Unassembled WGS sequence"/>
</dbReference>
<comment type="similarity">
    <text evidence="1">Belongs to the BLOC1S2 family.</text>
</comment>
<evidence type="ECO:0000313" key="3">
    <source>
        <dbReference type="Proteomes" id="UP000697127"/>
    </source>
</evidence>
<gene>
    <name evidence="2" type="ORF">C6P40_001491</name>
</gene>
<evidence type="ECO:0000313" key="2">
    <source>
        <dbReference type="EMBL" id="KAG0690759.1"/>
    </source>
</evidence>
<accession>A0A9P6WP85</accession>